<comment type="caution">
    <text evidence="3">The sequence shown here is derived from an EMBL/GenBank/DDBJ whole genome shotgun (WGS) entry which is preliminary data.</text>
</comment>
<dbReference type="STRING" id="93759.A0A1R3HYY7"/>
<dbReference type="GO" id="GO:0004519">
    <property type="term" value="F:endonuclease activity"/>
    <property type="evidence" value="ECO:0007669"/>
    <property type="project" value="UniProtKB-KW"/>
</dbReference>
<proteinExistence type="predicted"/>
<dbReference type="InterPro" id="IPR025836">
    <property type="entry name" value="Zn_knuckle_CX2CX4HX4C"/>
</dbReference>
<protein>
    <submittedName>
        <fullName evidence="3">Endonuclease/exonuclease/phosphatase</fullName>
    </submittedName>
</protein>
<dbReference type="InterPro" id="IPR040256">
    <property type="entry name" value="At4g02000-like"/>
</dbReference>
<evidence type="ECO:0000313" key="4">
    <source>
        <dbReference type="Proteomes" id="UP000187203"/>
    </source>
</evidence>
<dbReference type="GO" id="GO:0008270">
    <property type="term" value="F:zinc ion binding"/>
    <property type="evidence" value="ECO:0007669"/>
    <property type="project" value="UniProtKB-KW"/>
</dbReference>
<dbReference type="PROSITE" id="PS50158">
    <property type="entry name" value="ZF_CCHC"/>
    <property type="match status" value="1"/>
</dbReference>
<name>A0A1R3HYY7_9ROSI</name>
<feature type="domain" description="CCHC-type" evidence="2">
    <location>
        <begin position="192"/>
        <end position="205"/>
    </location>
</feature>
<gene>
    <name evidence="3" type="ORF">COLO4_26026</name>
</gene>
<reference evidence="4" key="1">
    <citation type="submission" date="2013-09" db="EMBL/GenBank/DDBJ databases">
        <title>Corchorus olitorius genome sequencing.</title>
        <authorList>
            <person name="Alam M."/>
            <person name="Haque M.S."/>
            <person name="Islam M.S."/>
            <person name="Emdad E.M."/>
            <person name="Islam M.M."/>
            <person name="Ahmed B."/>
            <person name="Halim A."/>
            <person name="Hossen Q.M.M."/>
            <person name="Hossain M.Z."/>
            <person name="Ahmed R."/>
            <person name="Khan M.M."/>
            <person name="Islam R."/>
            <person name="Rashid M.M."/>
            <person name="Khan S.A."/>
            <person name="Rahman M.S."/>
            <person name="Alam M."/>
            <person name="Yahiya A.S."/>
            <person name="Khan M.S."/>
            <person name="Azam M.S."/>
            <person name="Haque T."/>
            <person name="Lashkar M.Z.H."/>
            <person name="Akhand A.I."/>
            <person name="Morshed G."/>
            <person name="Roy S."/>
            <person name="Uddin K.S."/>
            <person name="Rabeya T."/>
            <person name="Hossain A.S."/>
            <person name="Chowdhury A."/>
            <person name="Snigdha A.R."/>
            <person name="Mortoza M.S."/>
            <person name="Matin S.A."/>
            <person name="Hoque S.M.E."/>
            <person name="Islam M.K."/>
            <person name="Roy D.K."/>
            <person name="Haider R."/>
            <person name="Moosa M.M."/>
            <person name="Elias S.M."/>
            <person name="Hasan A.M."/>
            <person name="Jahan S."/>
            <person name="Shafiuddin M."/>
            <person name="Mahmood N."/>
            <person name="Shommy N.S."/>
        </authorList>
    </citation>
    <scope>NUCLEOTIDE SEQUENCE [LARGE SCALE GENOMIC DNA]</scope>
    <source>
        <strain evidence="4">cv. O-4</strain>
    </source>
</reference>
<dbReference type="Gene3D" id="3.60.10.10">
    <property type="entry name" value="Endonuclease/exonuclease/phosphatase"/>
    <property type="match status" value="1"/>
</dbReference>
<keyword evidence="1" id="KW-0479">Metal-binding</keyword>
<dbReference type="PANTHER" id="PTHR31286">
    <property type="entry name" value="GLYCINE-RICH CELL WALL STRUCTURAL PROTEIN 1.8-LIKE"/>
    <property type="match status" value="1"/>
</dbReference>
<keyword evidence="3" id="KW-0540">Nuclease</keyword>
<dbReference type="InterPro" id="IPR001878">
    <property type="entry name" value="Znf_CCHC"/>
</dbReference>
<evidence type="ECO:0000259" key="2">
    <source>
        <dbReference type="PROSITE" id="PS50158"/>
    </source>
</evidence>
<dbReference type="SUPFAM" id="SSF56219">
    <property type="entry name" value="DNase I-like"/>
    <property type="match status" value="1"/>
</dbReference>
<keyword evidence="3" id="KW-0255">Endonuclease</keyword>
<sequence length="765" mass="85981">MDDLEICLESKGAEVKEATRFMVVGKVLAEKPVNRRGVLSVLANMWYGKDAPTIREFGSNIFGFAFKSEKAMNQALDNSPWTVMGNCLSLKKWDVDKVISEIHFENVQYWVQIHDLPLEMQTEENVQRIGSRLGTVIRSDEVEWGGIIWRSFLRARVEIDTSRPLLPGFWVPRPGKDRLRVRLKYERLGDFCYACGKVGHTQKNCEANVDHGGLKRFGPWMRAAPARGEPFSNTEQSEVGVAELPQTIVPVEDDTGISPYFVSENGGSRELESYEVARVVGNQKKVERVMNELVPGSACENLKSTRSVARDQRRVGNADVVSGPVAAVSVGKCAESVTNFQGFSAGIKGDITDQLYCVREGVEIYGKGKKVVQQGLEGYVEGIVGASVLALVMRMPLKPPLSDKQKPEVNSGSFLEFGGRRALVCNIEDKENNSFPDSLYQTNNTTIMPSLNPVLDTPSSYDCENLEKQLMASSMHHVEIGLVNTFRNLDLKRCWEDGRKELFCANKKIWIECGDKGMVKVIKEDSTMEMVLEDQEIKSAELFSRRFVGRRKRVAVSSRGLCNEGGNMKEAWKIDKFRDMIESCNLIDLAFQGQRYTWIRKSEEVVIKERLDRVLVNASWLEIYPKTQIFNKPIVGSDHSPILMDSCFSERKSLREFKFELMWMENEECGSVIKEGWEAEIQGSRAYVVVQKLKKCKQALIKWSSKAFPNNKKAIDEAMGKIAEIQDKDGTVEGCKTVEVSFSLLMVKGTGAMSCATSLNLSLSR</sequence>
<accession>A0A1R3HYY7</accession>
<dbReference type="InterPro" id="IPR025558">
    <property type="entry name" value="DUF4283"/>
</dbReference>
<keyword evidence="3" id="KW-0378">Hydrolase</keyword>
<dbReference type="Pfam" id="PF14392">
    <property type="entry name" value="zf-CCHC_4"/>
    <property type="match status" value="1"/>
</dbReference>
<dbReference type="PANTHER" id="PTHR31286:SF178">
    <property type="entry name" value="DUF4283 DOMAIN-CONTAINING PROTEIN"/>
    <property type="match status" value="1"/>
</dbReference>
<dbReference type="Proteomes" id="UP000187203">
    <property type="component" value="Unassembled WGS sequence"/>
</dbReference>
<keyword evidence="1" id="KW-0862">Zinc</keyword>
<keyword evidence="1" id="KW-0863">Zinc-finger</keyword>
<dbReference type="InterPro" id="IPR036691">
    <property type="entry name" value="Endo/exonu/phosph_ase_sf"/>
</dbReference>
<dbReference type="Pfam" id="PF14111">
    <property type="entry name" value="DUF4283"/>
    <property type="match status" value="1"/>
</dbReference>
<dbReference type="AlphaFoldDB" id="A0A1R3HYY7"/>
<dbReference type="OrthoDB" id="994464at2759"/>
<evidence type="ECO:0000313" key="3">
    <source>
        <dbReference type="EMBL" id="OMO75565.1"/>
    </source>
</evidence>
<organism evidence="3 4">
    <name type="scientific">Corchorus olitorius</name>
    <dbReference type="NCBI Taxonomy" id="93759"/>
    <lineage>
        <taxon>Eukaryota</taxon>
        <taxon>Viridiplantae</taxon>
        <taxon>Streptophyta</taxon>
        <taxon>Embryophyta</taxon>
        <taxon>Tracheophyta</taxon>
        <taxon>Spermatophyta</taxon>
        <taxon>Magnoliopsida</taxon>
        <taxon>eudicotyledons</taxon>
        <taxon>Gunneridae</taxon>
        <taxon>Pentapetalae</taxon>
        <taxon>rosids</taxon>
        <taxon>malvids</taxon>
        <taxon>Malvales</taxon>
        <taxon>Malvaceae</taxon>
        <taxon>Grewioideae</taxon>
        <taxon>Apeibeae</taxon>
        <taxon>Corchorus</taxon>
    </lineage>
</organism>
<keyword evidence="4" id="KW-1185">Reference proteome</keyword>
<evidence type="ECO:0000256" key="1">
    <source>
        <dbReference type="PROSITE-ProRule" id="PRU00047"/>
    </source>
</evidence>
<dbReference type="EMBL" id="AWUE01019198">
    <property type="protein sequence ID" value="OMO75565.1"/>
    <property type="molecule type" value="Genomic_DNA"/>
</dbReference>
<dbReference type="GO" id="GO:0003676">
    <property type="term" value="F:nucleic acid binding"/>
    <property type="evidence" value="ECO:0007669"/>
    <property type="project" value="InterPro"/>
</dbReference>